<organism evidence="3 4">
    <name type="scientific">Williamsia phyllosphaerae</name>
    <dbReference type="NCBI Taxonomy" id="885042"/>
    <lineage>
        <taxon>Bacteria</taxon>
        <taxon>Bacillati</taxon>
        <taxon>Actinomycetota</taxon>
        <taxon>Actinomycetes</taxon>
        <taxon>Mycobacteriales</taxon>
        <taxon>Nocardiaceae</taxon>
        <taxon>Williamsia</taxon>
    </lineage>
</organism>
<protein>
    <recommendedName>
        <fullName evidence="2">UBP-type domain-containing protein</fullName>
    </recommendedName>
</protein>
<comment type="caution">
    <text evidence="3">The sequence shown here is derived from an EMBL/GenBank/DDBJ whole genome shotgun (WGS) entry which is preliminary data.</text>
</comment>
<evidence type="ECO:0000259" key="2">
    <source>
        <dbReference type="PROSITE" id="PS50271"/>
    </source>
</evidence>
<dbReference type="Gene3D" id="3.30.40.10">
    <property type="entry name" value="Zinc/RING finger domain, C3HC4 (zinc finger)"/>
    <property type="match status" value="1"/>
</dbReference>
<dbReference type="Pfam" id="PF02148">
    <property type="entry name" value="zf-UBP"/>
    <property type="match status" value="1"/>
</dbReference>
<dbReference type="Proteomes" id="UP000632454">
    <property type="component" value="Unassembled WGS sequence"/>
</dbReference>
<feature type="domain" description="UBP-type" evidence="2">
    <location>
        <begin position="13"/>
        <end position="102"/>
    </location>
</feature>
<evidence type="ECO:0000256" key="1">
    <source>
        <dbReference type="SAM" id="MobiDB-lite"/>
    </source>
</evidence>
<evidence type="ECO:0000313" key="3">
    <source>
        <dbReference type="EMBL" id="GGF11986.1"/>
    </source>
</evidence>
<gene>
    <name evidence="3" type="ORF">GCM10007298_04900</name>
</gene>
<feature type="region of interest" description="Disordered" evidence="1">
    <location>
        <begin position="1"/>
        <end position="31"/>
    </location>
</feature>
<dbReference type="SUPFAM" id="SSF57850">
    <property type="entry name" value="RING/U-box"/>
    <property type="match status" value="1"/>
</dbReference>
<accession>A0ABQ1UAR2</accession>
<dbReference type="InterPro" id="IPR001607">
    <property type="entry name" value="Znf_UBP"/>
</dbReference>
<sequence length="102" mass="11181">MHRLIGPSDVEPEGCDDLLATAADPTDDPITGPQDTCHGCAEEGVEHWAHLRRCLGCGYIGCCDSSPRKHATAHHKSTHHPVMRSAEPGETWRWCYVHAQLG</sequence>
<dbReference type="EMBL" id="BMCS01000001">
    <property type="protein sequence ID" value="GGF11986.1"/>
    <property type="molecule type" value="Genomic_DNA"/>
</dbReference>
<evidence type="ECO:0000313" key="4">
    <source>
        <dbReference type="Proteomes" id="UP000632454"/>
    </source>
</evidence>
<keyword evidence="4" id="KW-1185">Reference proteome</keyword>
<dbReference type="PROSITE" id="PS50271">
    <property type="entry name" value="ZF_UBP"/>
    <property type="match status" value="1"/>
</dbReference>
<reference evidence="4" key="1">
    <citation type="journal article" date="2019" name="Int. J. Syst. Evol. Microbiol.">
        <title>The Global Catalogue of Microorganisms (GCM) 10K type strain sequencing project: providing services to taxonomists for standard genome sequencing and annotation.</title>
        <authorList>
            <consortium name="The Broad Institute Genomics Platform"/>
            <consortium name="The Broad Institute Genome Sequencing Center for Infectious Disease"/>
            <person name="Wu L."/>
            <person name="Ma J."/>
        </authorList>
    </citation>
    <scope>NUCLEOTIDE SEQUENCE [LARGE SCALE GENOMIC DNA]</scope>
    <source>
        <strain evidence="4">CCM 7855</strain>
    </source>
</reference>
<proteinExistence type="predicted"/>
<dbReference type="RefSeq" id="WP_188490310.1">
    <property type="nucleotide sequence ID" value="NZ_BMCS01000001.1"/>
</dbReference>
<dbReference type="InterPro" id="IPR013083">
    <property type="entry name" value="Znf_RING/FYVE/PHD"/>
</dbReference>
<name>A0ABQ1UAR2_9NOCA</name>